<reference evidence="1" key="1">
    <citation type="submission" date="2021-06" db="EMBL/GenBank/DDBJ databases">
        <authorList>
            <person name="Hodson N. C."/>
            <person name="Mongue J. A."/>
            <person name="Jaron S. K."/>
        </authorList>
    </citation>
    <scope>NUCLEOTIDE SEQUENCE</scope>
</reference>
<evidence type="ECO:0000313" key="2">
    <source>
        <dbReference type="Proteomes" id="UP000708208"/>
    </source>
</evidence>
<dbReference type="EMBL" id="CAJVCH010554824">
    <property type="protein sequence ID" value="CAG7830227.1"/>
    <property type="molecule type" value="Genomic_DNA"/>
</dbReference>
<comment type="caution">
    <text evidence="1">The sequence shown here is derived from an EMBL/GenBank/DDBJ whole genome shotgun (WGS) entry which is preliminary data.</text>
</comment>
<dbReference type="AlphaFoldDB" id="A0A8J2LFB8"/>
<keyword evidence="2" id="KW-1185">Reference proteome</keyword>
<feature type="non-terminal residue" evidence="1">
    <location>
        <position position="1"/>
    </location>
</feature>
<gene>
    <name evidence="1" type="ORF">AFUS01_LOCUS40046</name>
</gene>
<sequence>VFGGESKCYQMGQWVTRIKRVSHFSKKSSIRRLKDNENIFVVTNSQNWEIQLHYAPLIAEFLNLPMMNLLFVI</sequence>
<protein>
    <submittedName>
        <fullName evidence="1">Uncharacterized protein</fullName>
    </submittedName>
</protein>
<evidence type="ECO:0000313" key="1">
    <source>
        <dbReference type="EMBL" id="CAG7830227.1"/>
    </source>
</evidence>
<organism evidence="1 2">
    <name type="scientific">Allacma fusca</name>
    <dbReference type="NCBI Taxonomy" id="39272"/>
    <lineage>
        <taxon>Eukaryota</taxon>
        <taxon>Metazoa</taxon>
        <taxon>Ecdysozoa</taxon>
        <taxon>Arthropoda</taxon>
        <taxon>Hexapoda</taxon>
        <taxon>Collembola</taxon>
        <taxon>Symphypleona</taxon>
        <taxon>Sminthuridae</taxon>
        <taxon>Allacma</taxon>
    </lineage>
</organism>
<accession>A0A8J2LFB8</accession>
<name>A0A8J2LFB8_9HEXA</name>
<proteinExistence type="predicted"/>
<dbReference type="Proteomes" id="UP000708208">
    <property type="component" value="Unassembled WGS sequence"/>
</dbReference>